<evidence type="ECO:0000259" key="5">
    <source>
        <dbReference type="PROSITE" id="PS50893"/>
    </source>
</evidence>
<dbReference type="RefSeq" id="WP_123668169.1">
    <property type="nucleotide sequence ID" value="NZ_RJKE01000001.1"/>
</dbReference>
<keyword evidence="3" id="KW-0547">Nucleotide-binding</keyword>
<evidence type="ECO:0000256" key="3">
    <source>
        <dbReference type="ARBA" id="ARBA00022741"/>
    </source>
</evidence>
<comment type="similarity">
    <text evidence="1">Belongs to the ABC transporter superfamily.</text>
</comment>
<dbReference type="Pfam" id="PF08352">
    <property type="entry name" value="oligo_HPY"/>
    <property type="match status" value="2"/>
</dbReference>
<dbReference type="GO" id="GO:0015833">
    <property type="term" value="P:peptide transport"/>
    <property type="evidence" value="ECO:0007669"/>
    <property type="project" value="InterPro"/>
</dbReference>
<dbReference type="GO" id="GO:0005524">
    <property type="term" value="F:ATP binding"/>
    <property type="evidence" value="ECO:0007669"/>
    <property type="project" value="UniProtKB-KW"/>
</dbReference>
<gene>
    <name evidence="6" type="ORF">EDD29_6691</name>
</gene>
<dbReference type="PROSITE" id="PS50893">
    <property type="entry name" value="ABC_TRANSPORTER_2"/>
    <property type="match status" value="2"/>
</dbReference>
<dbReference type="OrthoDB" id="2986442at2"/>
<comment type="caution">
    <text evidence="6">The sequence shown here is derived from an EMBL/GenBank/DDBJ whole genome shotgun (WGS) entry which is preliminary data.</text>
</comment>
<dbReference type="InterPro" id="IPR003439">
    <property type="entry name" value="ABC_transporter-like_ATP-bd"/>
</dbReference>
<dbReference type="GO" id="GO:0055085">
    <property type="term" value="P:transmembrane transport"/>
    <property type="evidence" value="ECO:0007669"/>
    <property type="project" value="UniProtKB-ARBA"/>
</dbReference>
<evidence type="ECO:0000313" key="7">
    <source>
        <dbReference type="Proteomes" id="UP000272400"/>
    </source>
</evidence>
<keyword evidence="4 6" id="KW-0067">ATP-binding</keyword>
<dbReference type="Gene3D" id="3.40.50.300">
    <property type="entry name" value="P-loop containing nucleotide triphosphate hydrolases"/>
    <property type="match status" value="2"/>
</dbReference>
<dbReference type="InterPro" id="IPR050319">
    <property type="entry name" value="ABC_transp_ATP-bind"/>
</dbReference>
<dbReference type="NCBIfam" id="NF007739">
    <property type="entry name" value="PRK10419.1"/>
    <property type="match status" value="2"/>
</dbReference>
<dbReference type="InterPro" id="IPR027417">
    <property type="entry name" value="P-loop_NTPase"/>
</dbReference>
<dbReference type="SMART" id="SM00382">
    <property type="entry name" value="AAA"/>
    <property type="match status" value="2"/>
</dbReference>
<sequence>MSALLTVRGLRVSYPGAEAVAGIDLTVEAGRITALVGESGSGKSTLAHTVLGLLPPSARMSADALEFEGRDLTRLTERGWRRIRGRYIALIPQDPAVALDPVQRVGRQVAQVLRLHGLARGRAAREQAVELLDRAGLPDAARRARQYPHELSGGMRQRVLIAVATAARPRLLVADEPTSALDVTVQRRILDQLEELVDSTGIAVLLVTHDLAVVADRAHRTAVMAAGRLVESGPTARVLAAPSHPHTRALLADAPALRPSAALRPAEPERTEAVVRLAVTEREQPGTGISRDGDGSAEPLVVVSGLRKEFGGRTAIDGVGFTVERGSALGLVGESGSGKTTTGRIVVGLARPTAGTVRVGGIEVGGLDRAGLRELHRRVQLVYQNPYASLNPRMTVAEIVAEPLAGFATVPRPGRPAEVRRLLDAVALPAALAGRRPGELSGGQRQRVAIARALAPGPALLVCDEPVSALDATVQARVLDLLAELRRDLGLTYLFISHDLAVVRQVCDRVAVMREGRIVESGLADRVFTAPKHPYTRELLAAVPGGRARDDLMKDVTWS</sequence>
<proteinExistence type="inferred from homology"/>
<dbReference type="Pfam" id="PF00005">
    <property type="entry name" value="ABC_tran"/>
    <property type="match status" value="2"/>
</dbReference>
<dbReference type="PANTHER" id="PTHR43776">
    <property type="entry name" value="TRANSPORT ATP-BINDING PROTEIN"/>
    <property type="match status" value="1"/>
</dbReference>
<protein>
    <submittedName>
        <fullName evidence="6">Peptide/nickel transport system ATP-binding protein</fullName>
    </submittedName>
</protein>
<dbReference type="CDD" id="cd03257">
    <property type="entry name" value="ABC_NikE_OppD_transporters"/>
    <property type="match status" value="2"/>
</dbReference>
<dbReference type="PROSITE" id="PS00211">
    <property type="entry name" value="ABC_TRANSPORTER_1"/>
    <property type="match status" value="2"/>
</dbReference>
<dbReference type="AlphaFoldDB" id="A0A3N1D649"/>
<dbReference type="InterPro" id="IPR017871">
    <property type="entry name" value="ABC_transporter-like_CS"/>
</dbReference>
<dbReference type="Proteomes" id="UP000272400">
    <property type="component" value="Unassembled WGS sequence"/>
</dbReference>
<dbReference type="PANTHER" id="PTHR43776:SF7">
    <property type="entry name" value="D,D-DIPEPTIDE TRANSPORT ATP-BINDING PROTEIN DDPF-RELATED"/>
    <property type="match status" value="1"/>
</dbReference>
<dbReference type="SUPFAM" id="SSF52540">
    <property type="entry name" value="P-loop containing nucleoside triphosphate hydrolases"/>
    <property type="match status" value="2"/>
</dbReference>
<dbReference type="InterPro" id="IPR003593">
    <property type="entry name" value="AAA+_ATPase"/>
</dbReference>
<evidence type="ECO:0000313" key="6">
    <source>
        <dbReference type="EMBL" id="ROO89004.1"/>
    </source>
</evidence>
<feature type="domain" description="ABC transporter" evidence="5">
    <location>
        <begin position="301"/>
        <end position="540"/>
    </location>
</feature>
<dbReference type="EMBL" id="RJKE01000001">
    <property type="protein sequence ID" value="ROO89004.1"/>
    <property type="molecule type" value="Genomic_DNA"/>
</dbReference>
<reference evidence="6 7" key="1">
    <citation type="submission" date="2018-11" db="EMBL/GenBank/DDBJ databases">
        <title>Sequencing the genomes of 1000 actinobacteria strains.</title>
        <authorList>
            <person name="Klenk H.-P."/>
        </authorList>
    </citation>
    <scope>NUCLEOTIDE SEQUENCE [LARGE SCALE GENOMIC DNA]</scope>
    <source>
        <strain evidence="6 7">DSM 44254</strain>
    </source>
</reference>
<accession>A0A3N1D649</accession>
<organism evidence="6 7">
    <name type="scientific">Actinocorallia herbida</name>
    <dbReference type="NCBI Taxonomy" id="58109"/>
    <lineage>
        <taxon>Bacteria</taxon>
        <taxon>Bacillati</taxon>
        <taxon>Actinomycetota</taxon>
        <taxon>Actinomycetes</taxon>
        <taxon>Streptosporangiales</taxon>
        <taxon>Thermomonosporaceae</taxon>
        <taxon>Actinocorallia</taxon>
    </lineage>
</organism>
<dbReference type="NCBIfam" id="NF008453">
    <property type="entry name" value="PRK11308.1"/>
    <property type="match status" value="2"/>
</dbReference>
<feature type="domain" description="ABC transporter" evidence="5">
    <location>
        <begin position="5"/>
        <end position="251"/>
    </location>
</feature>
<evidence type="ECO:0000256" key="4">
    <source>
        <dbReference type="ARBA" id="ARBA00022840"/>
    </source>
</evidence>
<keyword evidence="7" id="KW-1185">Reference proteome</keyword>
<keyword evidence="2" id="KW-0813">Transport</keyword>
<dbReference type="GO" id="GO:0016887">
    <property type="term" value="F:ATP hydrolysis activity"/>
    <property type="evidence" value="ECO:0007669"/>
    <property type="project" value="InterPro"/>
</dbReference>
<evidence type="ECO:0000256" key="1">
    <source>
        <dbReference type="ARBA" id="ARBA00005417"/>
    </source>
</evidence>
<name>A0A3N1D649_9ACTN</name>
<evidence type="ECO:0000256" key="2">
    <source>
        <dbReference type="ARBA" id="ARBA00022448"/>
    </source>
</evidence>
<dbReference type="InterPro" id="IPR013563">
    <property type="entry name" value="Oligopep_ABC_C"/>
</dbReference>